<name>A0ABD8ABG8_9EURY</name>
<dbReference type="Proteomes" id="UP001626603">
    <property type="component" value="Chromosome"/>
</dbReference>
<dbReference type="EMBL" id="CP137641">
    <property type="protein sequence ID" value="WOX56477.1"/>
    <property type="molecule type" value="Genomic_DNA"/>
</dbReference>
<evidence type="ECO:0000313" key="1">
    <source>
        <dbReference type="EMBL" id="WOX56477.1"/>
    </source>
</evidence>
<reference evidence="1 2" key="1">
    <citation type="submission" date="2023-10" db="EMBL/GenBank/DDBJ databases">
        <title>The complete genome sequence of Methanoculleus palmolei DSM 4273.</title>
        <authorList>
            <person name="Lai S.-J."/>
            <person name="You Y.-T."/>
            <person name="Chen S.-C."/>
        </authorList>
    </citation>
    <scope>NUCLEOTIDE SEQUENCE [LARGE SCALE GENOMIC DNA]</scope>
    <source>
        <strain evidence="1 2">DSM 4273</strain>
    </source>
</reference>
<protein>
    <recommendedName>
        <fullName evidence="3">CopG family transcriptional regulator</fullName>
    </recommendedName>
</protein>
<gene>
    <name evidence="1" type="ORF">R6Y95_03870</name>
</gene>
<keyword evidence="2" id="KW-1185">Reference proteome</keyword>
<organism evidence="1 2">
    <name type="scientific">Methanoculleus palmolei</name>
    <dbReference type="NCBI Taxonomy" id="72612"/>
    <lineage>
        <taxon>Archaea</taxon>
        <taxon>Methanobacteriati</taxon>
        <taxon>Methanobacteriota</taxon>
        <taxon>Stenosarchaea group</taxon>
        <taxon>Methanomicrobia</taxon>
        <taxon>Methanomicrobiales</taxon>
        <taxon>Methanomicrobiaceae</taxon>
        <taxon>Methanoculleus</taxon>
    </lineage>
</organism>
<sequence>MRFNIAYGSAGSMHDQNRRKKQVNVRLSQRILDQAQELVDSGQHPHISDVVETAVIRYVDEEYFKRTLRTELFEMMDTPEYKGKMRELIREIDREQN</sequence>
<accession>A0ABD8ABG8</accession>
<dbReference type="AlphaFoldDB" id="A0ABD8ABG8"/>
<proteinExistence type="predicted"/>
<evidence type="ECO:0008006" key="3">
    <source>
        <dbReference type="Google" id="ProtNLM"/>
    </source>
</evidence>
<evidence type="ECO:0000313" key="2">
    <source>
        <dbReference type="Proteomes" id="UP001626603"/>
    </source>
</evidence>